<comment type="caution">
    <text evidence="2">The sequence shown here is derived from an EMBL/GenBank/DDBJ whole genome shotgun (WGS) entry which is preliminary data.</text>
</comment>
<organism evidence="2 3">
    <name type="scientific">Apiospora phragmitis</name>
    <dbReference type="NCBI Taxonomy" id="2905665"/>
    <lineage>
        <taxon>Eukaryota</taxon>
        <taxon>Fungi</taxon>
        <taxon>Dikarya</taxon>
        <taxon>Ascomycota</taxon>
        <taxon>Pezizomycotina</taxon>
        <taxon>Sordariomycetes</taxon>
        <taxon>Xylariomycetidae</taxon>
        <taxon>Amphisphaeriales</taxon>
        <taxon>Apiosporaceae</taxon>
        <taxon>Apiospora</taxon>
    </lineage>
</organism>
<dbReference type="Proteomes" id="UP001480595">
    <property type="component" value="Unassembled WGS sequence"/>
</dbReference>
<evidence type="ECO:0000313" key="3">
    <source>
        <dbReference type="Proteomes" id="UP001480595"/>
    </source>
</evidence>
<evidence type="ECO:0000256" key="1">
    <source>
        <dbReference type="SAM" id="MobiDB-lite"/>
    </source>
</evidence>
<proteinExistence type="predicted"/>
<accession>A0ABR1W9G5</accession>
<evidence type="ECO:0000313" key="2">
    <source>
        <dbReference type="EMBL" id="KAK8079115.1"/>
    </source>
</evidence>
<dbReference type="RefSeq" id="XP_066720186.1">
    <property type="nucleotide sequence ID" value="XM_066854331.1"/>
</dbReference>
<dbReference type="EMBL" id="JAQQWL010000003">
    <property type="protein sequence ID" value="KAK8079115.1"/>
    <property type="molecule type" value="Genomic_DNA"/>
</dbReference>
<feature type="region of interest" description="Disordered" evidence="1">
    <location>
        <begin position="206"/>
        <end position="227"/>
    </location>
</feature>
<dbReference type="GeneID" id="92087394"/>
<protein>
    <submittedName>
        <fullName evidence="2">Uncharacterized protein</fullName>
    </submittedName>
</protein>
<reference evidence="2 3" key="1">
    <citation type="submission" date="2023-01" db="EMBL/GenBank/DDBJ databases">
        <title>Analysis of 21 Apiospora genomes using comparative genomics revels a genus with tremendous synthesis potential of carbohydrate active enzymes and secondary metabolites.</title>
        <authorList>
            <person name="Sorensen T."/>
        </authorList>
    </citation>
    <scope>NUCLEOTIDE SEQUENCE [LARGE SCALE GENOMIC DNA]</scope>
    <source>
        <strain evidence="2 3">CBS 135458</strain>
    </source>
</reference>
<sequence>MAPHCSKIFWASSMVTSPPIRVTGGKKGREPCRDVIRVACRTLIAVNYVDSSEVPAGHTSSSANNAPPASSPRPETVLRAPGLSRVKRGTGQVGPCVALVSESGPESDQAVPQRGAGAVVLLDEGTLVEGREKEGTPVGMVLGEGAPGTGVAVDKASSCARLLCSYVARRPKTRRSLRRERAAGSGTRPELAGWKGVPACEAAELLPGRVPGRVPSSSAPLGTRAPA</sequence>
<name>A0ABR1W9G5_9PEZI</name>
<keyword evidence="3" id="KW-1185">Reference proteome</keyword>
<feature type="region of interest" description="Disordered" evidence="1">
    <location>
        <begin position="54"/>
        <end position="76"/>
    </location>
</feature>
<gene>
    <name evidence="2" type="ORF">PG994_002922</name>
</gene>